<reference evidence="7 8" key="2">
    <citation type="submission" date="2009-03" db="EMBL/GenBank/DDBJ databases">
        <title>Draft genome sequence of Roseburia inulinivorans (DSM 16841).</title>
        <authorList>
            <person name="Sudarsanam P."/>
            <person name="Ley R."/>
            <person name="Guruge J."/>
            <person name="Turnbaugh P.J."/>
            <person name="Mahowald M."/>
            <person name="Liep D."/>
            <person name="Gordon J."/>
        </authorList>
    </citation>
    <scope>NUCLEOTIDE SEQUENCE [LARGE SCALE GENOMIC DNA]</scope>
    <source>
        <strain evidence="7 8">DSM 16841</strain>
    </source>
</reference>
<dbReference type="InterPro" id="IPR013762">
    <property type="entry name" value="Integrase-like_cat_sf"/>
</dbReference>
<comment type="caution">
    <text evidence="7">The sequence shown here is derived from an EMBL/GenBank/DDBJ whole genome shotgun (WGS) entry which is preliminary data.</text>
</comment>
<protein>
    <submittedName>
        <fullName evidence="7">Site-specific recombinase, phage integrase family</fullName>
    </submittedName>
</protein>
<keyword evidence="4" id="KW-0238">DNA-binding</keyword>
<dbReference type="InterPro" id="IPR010998">
    <property type="entry name" value="Integrase_recombinase_N"/>
</dbReference>
<dbReference type="AlphaFoldDB" id="C0FXY6"/>
<organism evidence="7 8">
    <name type="scientific">Roseburia inulinivorans DSM 16841</name>
    <dbReference type="NCBI Taxonomy" id="622312"/>
    <lineage>
        <taxon>Bacteria</taxon>
        <taxon>Bacillati</taxon>
        <taxon>Bacillota</taxon>
        <taxon>Clostridia</taxon>
        <taxon>Lachnospirales</taxon>
        <taxon>Lachnospiraceae</taxon>
        <taxon>Roseburia</taxon>
    </lineage>
</organism>
<sequence>MGKSLKGKELGRGISQRKDGLYQARFINRFGKRQTIYARTYSEITKKLRDEQYEDEKQINVVNSNMTLNEWYEVWLTTCKKNCRDTTKRTYAIQYNRLREELGWRKISNLNLVIIQNAFNQLKSDSSRGDCKAVLVDILNRAMETDLINKNVALSVNTKIEGKEQTEKRVLTTEEIQLLYQSAKDSSLYPFFILALNTGMRMGEILGLTWDCVDFENGIIHVEKTLCYLPNNGKAIYEFHPPKSKAGKRNIPMSKQVKEVLQEQRIWHEDMTTRFQPQQGFEDLVFTSKTNRPIHESNIRSSIDYIVDRINAQNPTEKFERFTPHCLRHTFATNCIAKGMRPKTLQKLLGHNSLQMTMDLYCHVLDETLKEEMSIIAEMV</sequence>
<dbReference type="GeneID" id="75161569"/>
<evidence type="ECO:0000256" key="3">
    <source>
        <dbReference type="ARBA" id="ARBA00022908"/>
    </source>
</evidence>
<dbReference type="Gene3D" id="1.10.443.10">
    <property type="entry name" value="Intergrase catalytic core"/>
    <property type="match status" value="1"/>
</dbReference>
<dbReference type="Pfam" id="PF14659">
    <property type="entry name" value="Phage_int_SAM_3"/>
    <property type="match status" value="1"/>
</dbReference>
<dbReference type="Gene3D" id="1.10.150.130">
    <property type="match status" value="1"/>
</dbReference>
<dbReference type="InterPro" id="IPR011010">
    <property type="entry name" value="DNA_brk_join_enz"/>
</dbReference>
<dbReference type="SUPFAM" id="SSF56349">
    <property type="entry name" value="DNA breaking-rejoining enzymes"/>
    <property type="match status" value="1"/>
</dbReference>
<dbReference type="GO" id="GO:0015074">
    <property type="term" value="P:DNA integration"/>
    <property type="evidence" value="ECO:0007669"/>
    <property type="project" value="UniProtKB-KW"/>
</dbReference>
<gene>
    <name evidence="7" type="ORF">ROSEINA2194_03625</name>
</gene>
<dbReference type="CDD" id="cd01189">
    <property type="entry name" value="INT_ICEBs1_C_like"/>
    <property type="match status" value="1"/>
</dbReference>
<keyword evidence="3" id="KW-0229">DNA integration</keyword>
<dbReference type="GO" id="GO:0006310">
    <property type="term" value="P:DNA recombination"/>
    <property type="evidence" value="ECO:0007669"/>
    <property type="project" value="UniProtKB-KW"/>
</dbReference>
<evidence type="ECO:0000313" key="7">
    <source>
        <dbReference type="EMBL" id="EEG92570.1"/>
    </source>
</evidence>
<dbReference type="EMBL" id="ACFY01000152">
    <property type="protein sequence ID" value="EEG92570.1"/>
    <property type="molecule type" value="Genomic_DNA"/>
</dbReference>
<feature type="domain" description="Tyr recombinase" evidence="6">
    <location>
        <begin position="166"/>
        <end position="374"/>
    </location>
</feature>
<evidence type="ECO:0000256" key="4">
    <source>
        <dbReference type="ARBA" id="ARBA00023125"/>
    </source>
</evidence>
<dbReference type="InterPro" id="IPR050090">
    <property type="entry name" value="Tyrosine_recombinase_XerCD"/>
</dbReference>
<comment type="function">
    <text evidence="1">Site-specific tyrosine recombinase, which acts by catalyzing the cutting and rejoining of the recombining DNA molecules.</text>
</comment>
<evidence type="ECO:0000256" key="5">
    <source>
        <dbReference type="ARBA" id="ARBA00023172"/>
    </source>
</evidence>
<dbReference type="Gene3D" id="3.30.160.60">
    <property type="entry name" value="Classic Zinc Finger"/>
    <property type="match status" value="1"/>
</dbReference>
<accession>C0FXY6</accession>
<evidence type="ECO:0000259" key="6">
    <source>
        <dbReference type="PROSITE" id="PS51898"/>
    </source>
</evidence>
<name>C0FXY6_9FIRM</name>
<dbReference type="RefSeq" id="WP_007889743.1">
    <property type="nucleotide sequence ID" value="NZ_ACFY01000152.1"/>
</dbReference>
<reference evidence="7 8" key="1">
    <citation type="submission" date="2009-02" db="EMBL/GenBank/DDBJ databases">
        <authorList>
            <person name="Fulton L."/>
            <person name="Clifton S."/>
            <person name="Fulton B."/>
            <person name="Xu J."/>
            <person name="Minx P."/>
            <person name="Pepin K.H."/>
            <person name="Johnson M."/>
            <person name="Bhonagiri V."/>
            <person name="Nash W.E."/>
            <person name="Mardis E.R."/>
            <person name="Wilson R.K."/>
        </authorList>
    </citation>
    <scope>NUCLEOTIDE SEQUENCE [LARGE SCALE GENOMIC DNA]</scope>
    <source>
        <strain evidence="7 8">DSM 16841</strain>
    </source>
</reference>
<proteinExistence type="inferred from homology"/>
<dbReference type="GO" id="GO:0003677">
    <property type="term" value="F:DNA binding"/>
    <property type="evidence" value="ECO:0007669"/>
    <property type="project" value="UniProtKB-KW"/>
</dbReference>
<dbReference type="eggNOG" id="COG0582">
    <property type="taxonomic scope" value="Bacteria"/>
</dbReference>
<evidence type="ECO:0000313" key="8">
    <source>
        <dbReference type="Proteomes" id="UP000003561"/>
    </source>
</evidence>
<comment type="similarity">
    <text evidence="2">Belongs to the 'phage' integrase family.</text>
</comment>
<dbReference type="Pfam" id="PF00589">
    <property type="entry name" value="Phage_integrase"/>
    <property type="match status" value="1"/>
</dbReference>
<dbReference type="Proteomes" id="UP000003561">
    <property type="component" value="Unassembled WGS sequence"/>
</dbReference>
<dbReference type="InterPro" id="IPR004107">
    <property type="entry name" value="Integrase_SAM-like_N"/>
</dbReference>
<dbReference type="PANTHER" id="PTHR30349">
    <property type="entry name" value="PHAGE INTEGRASE-RELATED"/>
    <property type="match status" value="1"/>
</dbReference>
<evidence type="ECO:0000256" key="2">
    <source>
        <dbReference type="ARBA" id="ARBA00008857"/>
    </source>
</evidence>
<dbReference type="PROSITE" id="PS51898">
    <property type="entry name" value="TYR_RECOMBINASE"/>
    <property type="match status" value="1"/>
</dbReference>
<dbReference type="PANTHER" id="PTHR30349:SF64">
    <property type="entry name" value="PROPHAGE INTEGRASE INTD-RELATED"/>
    <property type="match status" value="1"/>
</dbReference>
<keyword evidence="5" id="KW-0233">DNA recombination</keyword>
<evidence type="ECO:0000256" key="1">
    <source>
        <dbReference type="ARBA" id="ARBA00003283"/>
    </source>
</evidence>
<dbReference type="InterPro" id="IPR002104">
    <property type="entry name" value="Integrase_catalytic"/>
</dbReference>